<dbReference type="InterPro" id="IPR002937">
    <property type="entry name" value="Amino_oxidase"/>
</dbReference>
<accession>A0ABS8BGF6</accession>
<sequence>MAASWDVIVIGAGMAGLSAAQQLHAAGRRVLVLEKSRGIGGRMATRRDETGQWDHGAQYFTARSAAFRRQVAIWLRANLIGRWHAPIYAWDGQNLSISSPQQRFVGTPKMNAPLGAIAATLDVKLSVQVTAIEATAQGWQVNAGEQIWQAPQLVLALPAPQAAALIPVAHPMQAAAENIPMSPCWAVMLSSEHAINLPFAGAFINDGAISWLAHNSSKPGRSGQHWLLHASVAWSQAHLEDSADEVIALLIQAFNRLLARWGQAEPHWQHAGAHRWRFAQGSSTQAVVQSAETGLVLAGDWLAGGRIEGAYLSGIDAANALLAATAGQQRNQS</sequence>
<dbReference type="Proteomes" id="UP001198034">
    <property type="component" value="Unassembled WGS sequence"/>
</dbReference>
<dbReference type="Pfam" id="PF13450">
    <property type="entry name" value="NAD_binding_8"/>
    <property type="match status" value="1"/>
</dbReference>
<evidence type="ECO:0000259" key="1">
    <source>
        <dbReference type="Pfam" id="PF01593"/>
    </source>
</evidence>
<dbReference type="Gene3D" id="3.50.50.60">
    <property type="entry name" value="FAD/NAD(P)-binding domain"/>
    <property type="match status" value="1"/>
</dbReference>
<dbReference type="EMBL" id="JAJAWG010000001">
    <property type="protein sequence ID" value="MCB5194701.1"/>
    <property type="molecule type" value="Genomic_DNA"/>
</dbReference>
<dbReference type="PANTHER" id="PTHR16128:SF5">
    <property type="entry name" value="FAD_NAD(P)-BINDING OXIDOREDUCTASE FAMILY PROTEIN"/>
    <property type="match status" value="1"/>
</dbReference>
<protein>
    <submittedName>
        <fullName evidence="2">FAD-dependent oxidoreductase</fullName>
    </submittedName>
</protein>
<evidence type="ECO:0000313" key="2">
    <source>
        <dbReference type="EMBL" id="MCB5194701.1"/>
    </source>
</evidence>
<organism evidence="2 3">
    <name type="scientific">Deefgea salmonis</name>
    <dbReference type="NCBI Taxonomy" id="2875502"/>
    <lineage>
        <taxon>Bacteria</taxon>
        <taxon>Pseudomonadati</taxon>
        <taxon>Pseudomonadota</taxon>
        <taxon>Betaproteobacteria</taxon>
        <taxon>Neisseriales</taxon>
        <taxon>Chitinibacteraceae</taxon>
        <taxon>Deefgea</taxon>
    </lineage>
</organism>
<proteinExistence type="predicted"/>
<comment type="caution">
    <text evidence="2">The sequence shown here is derived from an EMBL/GenBank/DDBJ whole genome shotgun (WGS) entry which is preliminary data.</text>
</comment>
<dbReference type="RefSeq" id="WP_226762533.1">
    <property type="nucleotide sequence ID" value="NZ_JAJAWG010000001.1"/>
</dbReference>
<dbReference type="Pfam" id="PF01593">
    <property type="entry name" value="Amino_oxidase"/>
    <property type="match status" value="1"/>
</dbReference>
<dbReference type="SUPFAM" id="SSF51905">
    <property type="entry name" value="FAD/NAD(P)-binding domain"/>
    <property type="match status" value="1"/>
</dbReference>
<name>A0ABS8BGF6_9NEIS</name>
<reference evidence="2 3" key="1">
    <citation type="submission" date="2021-10" db="EMBL/GenBank/DDBJ databases">
        <authorList>
            <person name="Chen M."/>
        </authorList>
    </citation>
    <scope>NUCLEOTIDE SEQUENCE [LARGE SCALE GENOMIC DNA]</scope>
    <source>
        <strain evidence="2 3">H3-26</strain>
    </source>
</reference>
<dbReference type="Gene3D" id="3.90.660.10">
    <property type="match status" value="1"/>
</dbReference>
<keyword evidence="3" id="KW-1185">Reference proteome</keyword>
<feature type="domain" description="Amine oxidase" evidence="1">
    <location>
        <begin position="110"/>
        <end position="322"/>
    </location>
</feature>
<evidence type="ECO:0000313" key="3">
    <source>
        <dbReference type="Proteomes" id="UP001198034"/>
    </source>
</evidence>
<gene>
    <name evidence="2" type="ORF">LG219_00160</name>
</gene>
<dbReference type="PANTHER" id="PTHR16128">
    <property type="entry name" value="FAD/NAD(P)-BINDING OXIDOREDUCTASE FAMILY PROTEIN"/>
    <property type="match status" value="1"/>
</dbReference>
<dbReference type="InterPro" id="IPR036188">
    <property type="entry name" value="FAD/NAD-bd_sf"/>
</dbReference>